<name>A0AAV1DJ33_OLDCO</name>
<feature type="compositionally biased region" description="Basic residues" evidence="3">
    <location>
        <begin position="66"/>
        <end position="78"/>
    </location>
</feature>
<evidence type="ECO:0000256" key="2">
    <source>
        <dbReference type="ARBA" id="ARBA00023242"/>
    </source>
</evidence>
<dbReference type="PROSITE" id="PS51294">
    <property type="entry name" value="HTH_MYB"/>
    <property type="match status" value="2"/>
</dbReference>
<dbReference type="Proteomes" id="UP001161247">
    <property type="component" value="Chromosome 5"/>
</dbReference>
<dbReference type="InterPro" id="IPR050560">
    <property type="entry name" value="MYB_TF"/>
</dbReference>
<evidence type="ECO:0000259" key="5">
    <source>
        <dbReference type="PROSITE" id="PS51293"/>
    </source>
</evidence>
<evidence type="ECO:0000256" key="3">
    <source>
        <dbReference type="SAM" id="MobiDB-lite"/>
    </source>
</evidence>
<sequence>MARRVGKQCRERWLNHLRPNIKKDNWNEEEEKLLIRVHKEVGNRWAEIAKKIPGRTENSIKNHWNATKRRKNSRRSKKSQGQNGNNNQPSELQVYIKGLTLPPQPENDSSSSLSTGATSNAGSIPPYSAVSNDLIGSDYTEPSLSDESAFLLGTQDSFDDELKFIQEFFADDPSPLPTNLNSNITTS</sequence>
<dbReference type="PANTHER" id="PTHR45614">
    <property type="entry name" value="MYB PROTEIN-RELATED"/>
    <property type="match status" value="1"/>
</dbReference>
<evidence type="ECO:0000313" key="7">
    <source>
        <dbReference type="EMBL" id="CAI9106948.1"/>
    </source>
</evidence>
<dbReference type="InterPro" id="IPR017884">
    <property type="entry name" value="SANT_dom"/>
</dbReference>
<feature type="domain" description="HTH myb-type" evidence="6">
    <location>
        <begin position="18"/>
        <end position="72"/>
    </location>
</feature>
<feature type="domain" description="Myb-like" evidence="4">
    <location>
        <begin position="18"/>
        <end position="68"/>
    </location>
</feature>
<dbReference type="Pfam" id="PF00249">
    <property type="entry name" value="Myb_DNA-binding"/>
    <property type="match status" value="1"/>
</dbReference>
<feature type="compositionally biased region" description="Polar residues" evidence="3">
    <location>
        <begin position="56"/>
        <end position="65"/>
    </location>
</feature>
<dbReference type="PROSITE" id="PS51293">
    <property type="entry name" value="SANT"/>
    <property type="match status" value="1"/>
</dbReference>
<reference evidence="7" key="1">
    <citation type="submission" date="2023-03" db="EMBL/GenBank/DDBJ databases">
        <authorList>
            <person name="Julca I."/>
        </authorList>
    </citation>
    <scope>NUCLEOTIDE SEQUENCE</scope>
</reference>
<protein>
    <submittedName>
        <fullName evidence="7">OLC1v1006199C1</fullName>
    </submittedName>
</protein>
<feature type="domain" description="HTH myb-type" evidence="6">
    <location>
        <begin position="1"/>
        <end position="17"/>
    </location>
</feature>
<dbReference type="Gene3D" id="1.10.10.60">
    <property type="entry name" value="Homeodomain-like"/>
    <property type="match status" value="2"/>
</dbReference>
<dbReference type="EMBL" id="OX459122">
    <property type="protein sequence ID" value="CAI9106948.1"/>
    <property type="molecule type" value="Genomic_DNA"/>
</dbReference>
<evidence type="ECO:0000259" key="6">
    <source>
        <dbReference type="PROSITE" id="PS51294"/>
    </source>
</evidence>
<dbReference type="InterPro" id="IPR017930">
    <property type="entry name" value="Myb_dom"/>
</dbReference>
<dbReference type="PROSITE" id="PS50090">
    <property type="entry name" value="MYB_LIKE"/>
    <property type="match status" value="1"/>
</dbReference>
<dbReference type="SMART" id="SM00717">
    <property type="entry name" value="SANT"/>
    <property type="match status" value="1"/>
</dbReference>
<organism evidence="7 8">
    <name type="scientific">Oldenlandia corymbosa var. corymbosa</name>
    <dbReference type="NCBI Taxonomy" id="529605"/>
    <lineage>
        <taxon>Eukaryota</taxon>
        <taxon>Viridiplantae</taxon>
        <taxon>Streptophyta</taxon>
        <taxon>Embryophyta</taxon>
        <taxon>Tracheophyta</taxon>
        <taxon>Spermatophyta</taxon>
        <taxon>Magnoliopsida</taxon>
        <taxon>eudicotyledons</taxon>
        <taxon>Gunneridae</taxon>
        <taxon>Pentapetalae</taxon>
        <taxon>asterids</taxon>
        <taxon>lamiids</taxon>
        <taxon>Gentianales</taxon>
        <taxon>Rubiaceae</taxon>
        <taxon>Rubioideae</taxon>
        <taxon>Spermacoceae</taxon>
        <taxon>Hedyotis-Oldenlandia complex</taxon>
        <taxon>Oldenlandia</taxon>
    </lineage>
</organism>
<keyword evidence="8" id="KW-1185">Reference proteome</keyword>
<feature type="domain" description="SANT" evidence="5">
    <location>
        <begin position="21"/>
        <end position="72"/>
    </location>
</feature>
<accession>A0AAV1DJ33</accession>
<dbReference type="AlphaFoldDB" id="A0AAV1DJ33"/>
<proteinExistence type="predicted"/>
<comment type="subcellular location">
    <subcellularLocation>
        <location evidence="1">Nucleus</location>
    </subcellularLocation>
</comment>
<feature type="compositionally biased region" description="Low complexity" evidence="3">
    <location>
        <begin position="109"/>
        <end position="123"/>
    </location>
</feature>
<dbReference type="InterPro" id="IPR001005">
    <property type="entry name" value="SANT/Myb"/>
</dbReference>
<dbReference type="SUPFAM" id="SSF46689">
    <property type="entry name" value="Homeodomain-like"/>
    <property type="match status" value="1"/>
</dbReference>
<dbReference type="GO" id="GO:0000978">
    <property type="term" value="F:RNA polymerase II cis-regulatory region sequence-specific DNA binding"/>
    <property type="evidence" value="ECO:0007669"/>
    <property type="project" value="TreeGrafter"/>
</dbReference>
<feature type="compositionally biased region" description="Low complexity" evidence="3">
    <location>
        <begin position="79"/>
        <end position="88"/>
    </location>
</feature>
<keyword evidence="2" id="KW-0539">Nucleus</keyword>
<evidence type="ECO:0000256" key="1">
    <source>
        <dbReference type="ARBA" id="ARBA00004123"/>
    </source>
</evidence>
<dbReference type="PANTHER" id="PTHR45614:SF218">
    <property type="entry name" value="TRANSCRIPTION FACTOR MYB119-RELATED"/>
    <property type="match status" value="1"/>
</dbReference>
<dbReference type="GO" id="GO:0000981">
    <property type="term" value="F:DNA-binding transcription factor activity, RNA polymerase II-specific"/>
    <property type="evidence" value="ECO:0007669"/>
    <property type="project" value="TreeGrafter"/>
</dbReference>
<evidence type="ECO:0000313" key="8">
    <source>
        <dbReference type="Proteomes" id="UP001161247"/>
    </source>
</evidence>
<dbReference type="GO" id="GO:0005634">
    <property type="term" value="C:nucleus"/>
    <property type="evidence" value="ECO:0007669"/>
    <property type="project" value="UniProtKB-SubCell"/>
</dbReference>
<feature type="region of interest" description="Disordered" evidence="3">
    <location>
        <begin position="54"/>
        <end position="139"/>
    </location>
</feature>
<dbReference type="CDD" id="cd00167">
    <property type="entry name" value="SANT"/>
    <property type="match status" value="1"/>
</dbReference>
<dbReference type="InterPro" id="IPR009057">
    <property type="entry name" value="Homeodomain-like_sf"/>
</dbReference>
<evidence type="ECO:0000259" key="4">
    <source>
        <dbReference type="PROSITE" id="PS50090"/>
    </source>
</evidence>
<gene>
    <name evidence="7" type="ORF">OLC1_LOCUS15371</name>
</gene>